<feature type="compositionally biased region" description="Polar residues" evidence="1">
    <location>
        <begin position="81"/>
        <end position="91"/>
    </location>
</feature>
<name>A0A6C0AN60_9ZZZZ</name>
<proteinExistence type="predicted"/>
<evidence type="ECO:0000313" key="2">
    <source>
        <dbReference type="EMBL" id="QHS80923.1"/>
    </source>
</evidence>
<protein>
    <submittedName>
        <fullName evidence="2">Uncharacterized protein</fullName>
    </submittedName>
</protein>
<dbReference type="EMBL" id="MN740728">
    <property type="protein sequence ID" value="QHS80923.1"/>
    <property type="molecule type" value="Genomic_DNA"/>
</dbReference>
<accession>A0A6C0AN60</accession>
<organism evidence="2">
    <name type="scientific">viral metagenome</name>
    <dbReference type="NCBI Taxonomy" id="1070528"/>
    <lineage>
        <taxon>unclassified sequences</taxon>
        <taxon>metagenomes</taxon>
        <taxon>organismal metagenomes</taxon>
    </lineage>
</organism>
<dbReference type="AlphaFoldDB" id="A0A6C0AN60"/>
<reference evidence="2" key="1">
    <citation type="journal article" date="2020" name="Nature">
        <title>Giant virus diversity and host interactions through global metagenomics.</title>
        <authorList>
            <person name="Schulz F."/>
            <person name="Roux S."/>
            <person name="Paez-Espino D."/>
            <person name="Jungbluth S."/>
            <person name="Walsh D.A."/>
            <person name="Denef V.J."/>
            <person name="McMahon K.D."/>
            <person name="Konstantinidis K.T."/>
            <person name="Eloe-Fadrosh E.A."/>
            <person name="Kyrpides N.C."/>
            <person name="Woyke T."/>
        </authorList>
    </citation>
    <scope>NUCLEOTIDE SEQUENCE</scope>
    <source>
        <strain evidence="2">GVMAG-S-1101161-73</strain>
    </source>
</reference>
<sequence>MFRITWYSLTTGASGHGEKFTKTEQEAREIADKLNKKIPYIKHTIEKESLTLDLKGHRCSYGDLTFVAHASPSPSPAATPITMSSQEPSVS</sequence>
<feature type="region of interest" description="Disordered" evidence="1">
    <location>
        <begin position="72"/>
        <end position="91"/>
    </location>
</feature>
<evidence type="ECO:0000256" key="1">
    <source>
        <dbReference type="SAM" id="MobiDB-lite"/>
    </source>
</evidence>